<evidence type="ECO:0000256" key="6">
    <source>
        <dbReference type="ARBA" id="ARBA00022989"/>
    </source>
</evidence>
<keyword evidence="3" id="KW-0813">Transport</keyword>
<dbReference type="Ensembl" id="ENSSTUT00000122078.1">
    <property type="protein sequence ID" value="ENSSTUP00000114066.1"/>
    <property type="gene ID" value="ENSSTUG00000050319.1"/>
</dbReference>
<dbReference type="AlphaFoldDB" id="A0A674F0H1"/>
<protein>
    <submittedName>
        <fullName evidence="9">Sideroflexin 2</fullName>
    </submittedName>
</protein>
<dbReference type="GeneTree" id="ENSGT01030000234641"/>
<reference evidence="9" key="2">
    <citation type="submission" date="2025-09" db="UniProtKB">
        <authorList>
            <consortium name="Ensembl"/>
        </authorList>
    </citation>
    <scope>IDENTIFICATION</scope>
</reference>
<dbReference type="PANTHER" id="PTHR11153:SF14">
    <property type="entry name" value="SIDEROFLEXIN-2"/>
    <property type="match status" value="1"/>
</dbReference>
<dbReference type="GO" id="GO:0005743">
    <property type="term" value="C:mitochondrial inner membrane"/>
    <property type="evidence" value="ECO:0007669"/>
    <property type="project" value="TreeGrafter"/>
</dbReference>
<keyword evidence="5" id="KW-0029">Amino-acid transport</keyword>
<organism evidence="9 10">
    <name type="scientific">Salmo trutta</name>
    <name type="common">Brown trout</name>
    <dbReference type="NCBI Taxonomy" id="8032"/>
    <lineage>
        <taxon>Eukaryota</taxon>
        <taxon>Metazoa</taxon>
        <taxon>Chordata</taxon>
        <taxon>Craniata</taxon>
        <taxon>Vertebrata</taxon>
        <taxon>Euteleostomi</taxon>
        <taxon>Actinopterygii</taxon>
        <taxon>Neopterygii</taxon>
        <taxon>Teleostei</taxon>
        <taxon>Protacanthopterygii</taxon>
        <taxon>Salmoniformes</taxon>
        <taxon>Salmonidae</taxon>
        <taxon>Salmoninae</taxon>
        <taxon>Salmo</taxon>
    </lineage>
</organism>
<evidence type="ECO:0000256" key="8">
    <source>
        <dbReference type="ARBA" id="ARBA00023136"/>
    </source>
</evidence>
<keyword evidence="6" id="KW-1133">Transmembrane helix</keyword>
<evidence type="ECO:0000256" key="3">
    <source>
        <dbReference type="ARBA" id="ARBA00022448"/>
    </source>
</evidence>
<evidence type="ECO:0000256" key="2">
    <source>
        <dbReference type="ARBA" id="ARBA00005974"/>
    </source>
</evidence>
<keyword evidence="10" id="KW-1185">Reference proteome</keyword>
<accession>A0A674F0H1</accession>
<keyword evidence="7" id="KW-0496">Mitochondrion</keyword>
<evidence type="ECO:0000313" key="10">
    <source>
        <dbReference type="Proteomes" id="UP000472277"/>
    </source>
</evidence>
<reference evidence="9" key="1">
    <citation type="submission" date="2025-08" db="UniProtKB">
        <authorList>
            <consortium name="Ensembl"/>
        </authorList>
    </citation>
    <scope>IDENTIFICATION</scope>
</reference>
<evidence type="ECO:0000313" key="9">
    <source>
        <dbReference type="Ensembl" id="ENSSTUP00000114066.1"/>
    </source>
</evidence>
<dbReference type="Pfam" id="PF03820">
    <property type="entry name" value="SFXNs"/>
    <property type="match status" value="1"/>
</dbReference>
<keyword evidence="4" id="KW-0812">Transmembrane</keyword>
<comment type="similarity">
    <text evidence="2">Belongs to the sideroflexin family.</text>
</comment>
<evidence type="ECO:0000256" key="7">
    <source>
        <dbReference type="ARBA" id="ARBA00023128"/>
    </source>
</evidence>
<evidence type="ECO:0000256" key="5">
    <source>
        <dbReference type="ARBA" id="ARBA00022970"/>
    </source>
</evidence>
<dbReference type="InParanoid" id="A0A674F0H1"/>
<dbReference type="GO" id="GO:0015075">
    <property type="term" value="F:monoatomic ion transmembrane transporter activity"/>
    <property type="evidence" value="ECO:0007669"/>
    <property type="project" value="InterPro"/>
</dbReference>
<dbReference type="GO" id="GO:0140300">
    <property type="term" value="P:serine import into mitochondrion"/>
    <property type="evidence" value="ECO:0007669"/>
    <property type="project" value="TreeGrafter"/>
</dbReference>
<keyword evidence="8" id="KW-0472">Membrane</keyword>
<proteinExistence type="inferred from homology"/>
<evidence type="ECO:0000256" key="1">
    <source>
        <dbReference type="ARBA" id="ARBA00004225"/>
    </source>
</evidence>
<comment type="subcellular location">
    <subcellularLocation>
        <location evidence="1">Mitochondrion membrane</location>
        <topology evidence="1">Multi-pass membrane protein</topology>
    </subcellularLocation>
</comment>
<dbReference type="Proteomes" id="UP000472277">
    <property type="component" value="Chromosome 10"/>
</dbReference>
<dbReference type="InterPro" id="IPR004686">
    <property type="entry name" value="Mtc"/>
</dbReference>
<name>A0A674F0H1_SALTR</name>
<sequence length="121" mass="13988">MAVSRFDIDVLRWDQYTFIGRLKHFVNITDWRTALLPDSRLDESKALVESCRAASLHPGTTEEQLYDSAFHRDTGDRMNLIGRMSFHVPGGMAITGGMLQFYRYVKHTHTHIYISDKIIDL</sequence>
<evidence type="ECO:0000256" key="4">
    <source>
        <dbReference type="ARBA" id="ARBA00022692"/>
    </source>
</evidence>
<dbReference type="PANTHER" id="PTHR11153">
    <property type="entry name" value="SIDEROFLEXIN"/>
    <property type="match status" value="1"/>
</dbReference>
<dbReference type="OMA" id="CTESRNF"/>